<reference evidence="2 3" key="1">
    <citation type="journal article" date="2014" name="Antonie Van Leeuwenhoek">
        <title>Hyphomonas beringensis sp. nov. and Hyphomonas chukchiensis sp. nov., isolated from surface seawater of the Bering Sea and Chukchi Sea.</title>
        <authorList>
            <person name="Li C."/>
            <person name="Lai Q."/>
            <person name="Li G."/>
            <person name="Dong C."/>
            <person name="Wang J."/>
            <person name="Liao Y."/>
            <person name="Shao Z."/>
        </authorList>
    </citation>
    <scope>NUCLEOTIDE SEQUENCE [LARGE SCALE GENOMIC DNA]</scope>
    <source>
        <strain evidence="2 3">BH-BN04-4</strain>
    </source>
</reference>
<dbReference type="InterPro" id="IPR041726">
    <property type="entry name" value="ACAD10_11_N"/>
</dbReference>
<dbReference type="Gene3D" id="3.30.200.20">
    <property type="entry name" value="Phosphorylase Kinase, domain 1"/>
    <property type="match status" value="1"/>
</dbReference>
<keyword evidence="3" id="KW-1185">Reference proteome</keyword>
<dbReference type="PATRIC" id="fig|1280947.3.peg.2099"/>
<dbReference type="Gene3D" id="3.90.1200.10">
    <property type="match status" value="1"/>
</dbReference>
<dbReference type="InterPro" id="IPR002575">
    <property type="entry name" value="Aminoglycoside_PTrfase"/>
</dbReference>
<evidence type="ECO:0000259" key="1">
    <source>
        <dbReference type="Pfam" id="PF01636"/>
    </source>
</evidence>
<dbReference type="InterPro" id="IPR011009">
    <property type="entry name" value="Kinase-like_dom_sf"/>
</dbReference>
<dbReference type="EMBL" id="AWFG01000030">
    <property type="protein sequence ID" value="KCZ57447.1"/>
    <property type="molecule type" value="Genomic_DNA"/>
</dbReference>
<dbReference type="Pfam" id="PF01636">
    <property type="entry name" value="APH"/>
    <property type="match status" value="1"/>
</dbReference>
<evidence type="ECO:0000313" key="2">
    <source>
        <dbReference type="EMBL" id="KCZ57447.1"/>
    </source>
</evidence>
<dbReference type="OrthoDB" id="3806873at2"/>
<feature type="domain" description="Aminoglycoside phosphotransferase" evidence="1">
    <location>
        <begin position="75"/>
        <end position="282"/>
    </location>
</feature>
<gene>
    <name evidence="2" type="ORF">HY30_04565</name>
</gene>
<accession>A0A062UGI4</accession>
<dbReference type="STRING" id="1280947.HY30_04565"/>
<dbReference type="PANTHER" id="PTHR21310">
    <property type="entry name" value="AMINOGLYCOSIDE PHOSPHOTRANSFERASE-RELATED-RELATED"/>
    <property type="match status" value="1"/>
</dbReference>
<comment type="caution">
    <text evidence="2">The sequence shown here is derived from an EMBL/GenBank/DDBJ whole genome shotgun (WGS) entry which is preliminary data.</text>
</comment>
<dbReference type="InterPro" id="IPR051678">
    <property type="entry name" value="AGP_Transferase"/>
</dbReference>
<name>A0A062UGI4_9PROT</name>
<dbReference type="AlphaFoldDB" id="A0A062UGI4"/>
<organism evidence="2 3">
    <name type="scientific">Hyphomonas chukchiensis</name>
    <dbReference type="NCBI Taxonomy" id="1280947"/>
    <lineage>
        <taxon>Bacteria</taxon>
        <taxon>Pseudomonadati</taxon>
        <taxon>Pseudomonadota</taxon>
        <taxon>Alphaproteobacteria</taxon>
        <taxon>Hyphomonadales</taxon>
        <taxon>Hyphomonadaceae</taxon>
        <taxon>Hyphomonas</taxon>
    </lineage>
</organism>
<dbReference type="CDD" id="cd05154">
    <property type="entry name" value="ACAD10_11_N-like"/>
    <property type="match status" value="1"/>
</dbReference>
<dbReference type="eggNOG" id="COG3173">
    <property type="taxonomic scope" value="Bacteria"/>
</dbReference>
<dbReference type="SUPFAM" id="SSF56112">
    <property type="entry name" value="Protein kinase-like (PK-like)"/>
    <property type="match status" value="1"/>
</dbReference>
<dbReference type="Proteomes" id="UP000027190">
    <property type="component" value="Unassembled WGS sequence"/>
</dbReference>
<protein>
    <recommendedName>
        <fullName evidence="1">Aminoglycoside phosphotransferase domain-containing protein</fullName>
    </recommendedName>
</protein>
<proteinExistence type="predicted"/>
<dbReference type="RefSeq" id="WP_034740030.1">
    <property type="nucleotide sequence ID" value="NZ_AWFG01000030.1"/>
</dbReference>
<dbReference type="PANTHER" id="PTHR21310:SF40">
    <property type="entry name" value="AMINOGLYCOSIDE PHOSPHOTRANSFERASE DOMAIN-CONTAINING PROTEIN-RELATED"/>
    <property type="match status" value="1"/>
</dbReference>
<evidence type="ECO:0000313" key="3">
    <source>
        <dbReference type="Proteomes" id="UP000027190"/>
    </source>
</evidence>
<sequence>MSTDELKGTMAESVRQAKSRFLKIDTATIQRFIENQPDVSGPVSIENVVFPTDGAGSSNGIAFLKATGDFGDGVQSLDLVLRYSPGEQLLKQKRYDHEFETLIALQPFGLPVPEALWLDADGRWLGAAGYIMKRVDGDVPSAAMYSAGPLANVAPEVRNELMLKAAGFHGQLRKAAIGADKVPHLVNRGYGTTPIRRELSWWLEEVNQVCDAEDPKAKMIKAVHDWMVQHEPRDLYPANLVHGDAQIANIIYANGDIAAVVDWELSYLGHNESDLALICFLTESQKLTDTAVEGTPTEKEYLERYSRESSTEVMHWPYFKLFNLYKIIAVSRMSAHFMPSFEQLWAFYLQQLDDVWTAAKETYE</sequence>